<evidence type="ECO:0000256" key="1">
    <source>
        <dbReference type="ARBA" id="ARBA00004196"/>
    </source>
</evidence>
<evidence type="ECO:0000259" key="6">
    <source>
        <dbReference type="Pfam" id="PF04234"/>
    </source>
</evidence>
<dbReference type="PANTHER" id="PTHR34820">
    <property type="entry name" value="INNER MEMBRANE PROTEIN YEBZ"/>
    <property type="match status" value="1"/>
</dbReference>
<dbReference type="SUPFAM" id="SSF81296">
    <property type="entry name" value="E set domains"/>
    <property type="match status" value="1"/>
</dbReference>
<dbReference type="InterPro" id="IPR014756">
    <property type="entry name" value="Ig_E-set"/>
</dbReference>
<dbReference type="PANTHER" id="PTHR34820:SF4">
    <property type="entry name" value="INNER MEMBRANE PROTEIN YEBZ"/>
    <property type="match status" value="1"/>
</dbReference>
<keyword evidence="2" id="KW-0479">Metal-binding</keyword>
<reference evidence="7" key="1">
    <citation type="submission" date="2020-05" db="EMBL/GenBank/DDBJ databases">
        <authorList>
            <person name="Chiriac C."/>
            <person name="Salcher M."/>
            <person name="Ghai R."/>
            <person name="Kavagutti S V."/>
        </authorList>
    </citation>
    <scope>NUCLEOTIDE SEQUENCE</scope>
</reference>
<organism evidence="7">
    <name type="scientific">freshwater metagenome</name>
    <dbReference type="NCBI Taxonomy" id="449393"/>
    <lineage>
        <taxon>unclassified sequences</taxon>
        <taxon>metagenomes</taxon>
        <taxon>ecological metagenomes</taxon>
    </lineage>
</organism>
<proteinExistence type="predicted"/>
<gene>
    <name evidence="7" type="ORF">UFOPK3181_00094</name>
    <name evidence="8" type="ORF">UFOPK3520_00375</name>
</gene>
<feature type="transmembrane region" description="Helical" evidence="5">
    <location>
        <begin position="143"/>
        <end position="167"/>
    </location>
</feature>
<keyword evidence="5" id="KW-0472">Membrane</keyword>
<dbReference type="EMBL" id="CAFBSF010000015">
    <property type="protein sequence ID" value="CAB5239782.1"/>
    <property type="molecule type" value="Genomic_DNA"/>
</dbReference>
<keyword evidence="4" id="KW-0186">Copper</keyword>
<dbReference type="GO" id="GO:0006825">
    <property type="term" value="P:copper ion transport"/>
    <property type="evidence" value="ECO:0007669"/>
    <property type="project" value="InterPro"/>
</dbReference>
<dbReference type="GO" id="GO:0005886">
    <property type="term" value="C:plasma membrane"/>
    <property type="evidence" value="ECO:0007669"/>
    <property type="project" value="TreeGrafter"/>
</dbReference>
<keyword evidence="3" id="KW-0732">Signal</keyword>
<keyword evidence="5" id="KW-0812">Transmembrane</keyword>
<dbReference type="InterPro" id="IPR014755">
    <property type="entry name" value="Cu-Rt/internalin_Ig-like"/>
</dbReference>
<dbReference type="GO" id="GO:0046688">
    <property type="term" value="P:response to copper ion"/>
    <property type="evidence" value="ECO:0007669"/>
    <property type="project" value="InterPro"/>
</dbReference>
<evidence type="ECO:0000313" key="7">
    <source>
        <dbReference type="EMBL" id="CAB4819171.1"/>
    </source>
</evidence>
<dbReference type="GO" id="GO:0005507">
    <property type="term" value="F:copper ion binding"/>
    <property type="evidence" value="ECO:0007669"/>
    <property type="project" value="InterPro"/>
</dbReference>
<evidence type="ECO:0000313" key="8">
    <source>
        <dbReference type="EMBL" id="CAB5239782.1"/>
    </source>
</evidence>
<keyword evidence="5" id="KW-1133">Transmembrane helix</keyword>
<dbReference type="InterPro" id="IPR032694">
    <property type="entry name" value="CopC/D"/>
</dbReference>
<protein>
    <submittedName>
        <fullName evidence="7">Unannotated protein</fullName>
    </submittedName>
</protein>
<dbReference type="Gene3D" id="2.60.40.1220">
    <property type="match status" value="1"/>
</dbReference>
<evidence type="ECO:0000256" key="3">
    <source>
        <dbReference type="ARBA" id="ARBA00022729"/>
    </source>
</evidence>
<sequence length="174" mass="18258">MVRIKGIVVLLITLACVGVSSASANSLITTLPISGSTLTTPPSSVTLTTQVDLIADANELMVTDPSGIRVDDGTITVNGVTASIGLKPLVESGIYKVSYLLYSEGEAPLQGSFTFNFSAPSVVTTSEPTAMPTQSQIPASSSWGTNVFIIALLVIAFFILVGLSLYARKLFRDR</sequence>
<dbReference type="AlphaFoldDB" id="A0A6J6ZBK3"/>
<comment type="subcellular location">
    <subcellularLocation>
        <location evidence="1">Cell envelope</location>
    </subcellularLocation>
</comment>
<evidence type="ECO:0000256" key="4">
    <source>
        <dbReference type="ARBA" id="ARBA00023008"/>
    </source>
</evidence>
<dbReference type="InterPro" id="IPR007348">
    <property type="entry name" value="CopC_dom"/>
</dbReference>
<evidence type="ECO:0000256" key="5">
    <source>
        <dbReference type="SAM" id="Phobius"/>
    </source>
</evidence>
<dbReference type="EMBL" id="CAFABG010000003">
    <property type="protein sequence ID" value="CAB4819171.1"/>
    <property type="molecule type" value="Genomic_DNA"/>
</dbReference>
<dbReference type="GO" id="GO:0042597">
    <property type="term" value="C:periplasmic space"/>
    <property type="evidence" value="ECO:0007669"/>
    <property type="project" value="InterPro"/>
</dbReference>
<accession>A0A6J6ZBK3</accession>
<dbReference type="Pfam" id="PF04234">
    <property type="entry name" value="CopC"/>
    <property type="match status" value="1"/>
</dbReference>
<name>A0A6J6ZBK3_9ZZZZ</name>
<dbReference type="PROSITE" id="PS51257">
    <property type="entry name" value="PROKAR_LIPOPROTEIN"/>
    <property type="match status" value="1"/>
</dbReference>
<evidence type="ECO:0000256" key="2">
    <source>
        <dbReference type="ARBA" id="ARBA00022723"/>
    </source>
</evidence>
<feature type="domain" description="CopC" evidence="6">
    <location>
        <begin position="26"/>
        <end position="116"/>
    </location>
</feature>
<dbReference type="GO" id="GO:0030313">
    <property type="term" value="C:cell envelope"/>
    <property type="evidence" value="ECO:0007669"/>
    <property type="project" value="UniProtKB-SubCell"/>
</dbReference>